<name>A0AAD4YX47_PRUDU</name>
<gene>
    <name evidence="1" type="ORF">L3X38_032931</name>
</gene>
<organism evidence="1 2">
    <name type="scientific">Prunus dulcis</name>
    <name type="common">Almond</name>
    <name type="synonym">Amygdalus dulcis</name>
    <dbReference type="NCBI Taxonomy" id="3755"/>
    <lineage>
        <taxon>Eukaryota</taxon>
        <taxon>Viridiplantae</taxon>
        <taxon>Streptophyta</taxon>
        <taxon>Embryophyta</taxon>
        <taxon>Tracheophyta</taxon>
        <taxon>Spermatophyta</taxon>
        <taxon>Magnoliopsida</taxon>
        <taxon>eudicotyledons</taxon>
        <taxon>Gunneridae</taxon>
        <taxon>Pentapetalae</taxon>
        <taxon>rosids</taxon>
        <taxon>fabids</taxon>
        <taxon>Rosales</taxon>
        <taxon>Rosaceae</taxon>
        <taxon>Amygdaloideae</taxon>
        <taxon>Amygdaleae</taxon>
        <taxon>Prunus</taxon>
    </lineage>
</organism>
<reference evidence="1 2" key="1">
    <citation type="journal article" date="2022" name="G3 (Bethesda)">
        <title>Whole-genome sequence and methylome profiling of the almond [Prunus dulcis (Mill.) D.A. Webb] cultivar 'Nonpareil'.</title>
        <authorList>
            <person name="D'Amico-Willman K.M."/>
            <person name="Ouma W.Z."/>
            <person name="Meulia T."/>
            <person name="Sideli G.M."/>
            <person name="Gradziel T.M."/>
            <person name="Fresnedo-Ramirez J."/>
        </authorList>
    </citation>
    <scope>NUCLEOTIDE SEQUENCE [LARGE SCALE GENOMIC DNA]</scope>
    <source>
        <strain evidence="1">Clone GOH B32 T37-40</strain>
    </source>
</reference>
<comment type="caution">
    <text evidence="1">The sequence shown here is derived from an EMBL/GenBank/DDBJ whole genome shotgun (WGS) entry which is preliminary data.</text>
</comment>
<dbReference type="AlphaFoldDB" id="A0AAD4YX47"/>
<proteinExistence type="predicted"/>
<evidence type="ECO:0000313" key="1">
    <source>
        <dbReference type="EMBL" id="KAI5323858.1"/>
    </source>
</evidence>
<keyword evidence="2" id="KW-1185">Reference proteome</keyword>
<dbReference type="Proteomes" id="UP001054821">
    <property type="component" value="Chromosome 6"/>
</dbReference>
<dbReference type="EMBL" id="JAJFAZ020000006">
    <property type="protein sequence ID" value="KAI5323858.1"/>
    <property type="molecule type" value="Genomic_DNA"/>
</dbReference>
<sequence length="108" mass="12131">MLELQDRDEVNGVLVEDLQGVLKLVVSPFFLLELSGKEFETVAFVGLSGMDLLTGPDPNSTLESEPNPVRVQHLANTEHKRPNCPSNQNLKEFKYDFCRKFGRVSPVN</sequence>
<protein>
    <submittedName>
        <fullName evidence="1">Uncharacterized protein</fullName>
    </submittedName>
</protein>
<evidence type="ECO:0000313" key="2">
    <source>
        <dbReference type="Proteomes" id="UP001054821"/>
    </source>
</evidence>
<accession>A0AAD4YX47</accession>